<evidence type="ECO:0000313" key="3">
    <source>
        <dbReference type="Proteomes" id="UP000034739"/>
    </source>
</evidence>
<reference evidence="2 3" key="1">
    <citation type="journal article" date="2015" name="Nature">
        <title>rRNA introns, odd ribosomes, and small enigmatic genomes across a large radiation of phyla.</title>
        <authorList>
            <person name="Brown C.T."/>
            <person name="Hug L.A."/>
            <person name="Thomas B.C."/>
            <person name="Sharon I."/>
            <person name="Castelle C.J."/>
            <person name="Singh A."/>
            <person name="Wilkins M.J."/>
            <person name="Williams K.H."/>
            <person name="Banfield J.F."/>
        </authorList>
    </citation>
    <scope>NUCLEOTIDE SEQUENCE [LARGE SCALE GENOMIC DNA]</scope>
</reference>
<dbReference type="EMBL" id="LCOY01000018">
    <property type="protein sequence ID" value="KKU87801.1"/>
    <property type="molecule type" value="Genomic_DNA"/>
</dbReference>
<keyword evidence="1" id="KW-0812">Transmembrane</keyword>
<dbReference type="Proteomes" id="UP000034739">
    <property type="component" value="Unassembled WGS sequence"/>
</dbReference>
<organism evidence="2 3">
    <name type="scientific">Candidatus Gottesmanbacteria bacterium GW2011_GWA2_47_9</name>
    <dbReference type="NCBI Taxonomy" id="1618445"/>
    <lineage>
        <taxon>Bacteria</taxon>
        <taxon>Candidatus Gottesmaniibacteriota</taxon>
    </lineage>
</organism>
<keyword evidence="1" id="KW-0472">Membrane</keyword>
<comment type="caution">
    <text evidence="2">The sequence shown here is derived from an EMBL/GenBank/DDBJ whole genome shotgun (WGS) entry which is preliminary data.</text>
</comment>
<dbReference type="AlphaFoldDB" id="A0A0G1U166"/>
<accession>A0A0G1U166</accession>
<evidence type="ECO:0000256" key="1">
    <source>
        <dbReference type="SAM" id="Phobius"/>
    </source>
</evidence>
<evidence type="ECO:0000313" key="2">
    <source>
        <dbReference type="EMBL" id="KKU87801.1"/>
    </source>
</evidence>
<keyword evidence="1" id="KW-1133">Transmembrane helix</keyword>
<feature type="transmembrane region" description="Helical" evidence="1">
    <location>
        <begin position="62"/>
        <end position="87"/>
    </location>
</feature>
<sequence length="90" mass="9862">MKGNKVAPHVVGLALGAFAALWHAAWALLVYLDLAQGLLDWIFGLHFIANPYVVDVFNFGTAVTLVVVTFVCGYGTGWVLGTIWNWARKK</sequence>
<proteinExistence type="predicted"/>
<protein>
    <submittedName>
        <fullName evidence="2">Uncharacterized protein</fullName>
    </submittedName>
</protein>
<gene>
    <name evidence="2" type="ORF">UY16_C0018G0006</name>
</gene>
<name>A0A0G1U166_9BACT</name>